<dbReference type="EnsemblPlants" id="Kaladp0095s0116.1.v1.1">
    <property type="protein sequence ID" value="Kaladp0095s0116.1.v1.1"/>
    <property type="gene ID" value="Kaladp0095s0116.v1.1"/>
</dbReference>
<feature type="compositionally biased region" description="Basic and acidic residues" evidence="1">
    <location>
        <begin position="65"/>
        <end position="75"/>
    </location>
</feature>
<keyword evidence="3" id="KW-1185">Reference proteome</keyword>
<feature type="region of interest" description="Disordered" evidence="1">
    <location>
        <begin position="253"/>
        <end position="319"/>
    </location>
</feature>
<evidence type="ECO:0000313" key="2">
    <source>
        <dbReference type="EnsemblPlants" id="Kaladp0095s0116.1.v1.1"/>
    </source>
</evidence>
<dbReference type="AlphaFoldDB" id="A0A7N0UZP5"/>
<feature type="compositionally biased region" description="Basic and acidic residues" evidence="1">
    <location>
        <begin position="298"/>
        <end position="308"/>
    </location>
</feature>
<feature type="region of interest" description="Disordered" evidence="1">
    <location>
        <begin position="1"/>
        <end position="29"/>
    </location>
</feature>
<feature type="compositionally biased region" description="Polar residues" evidence="1">
    <location>
        <begin position="282"/>
        <end position="297"/>
    </location>
</feature>
<organism evidence="2 3">
    <name type="scientific">Kalanchoe fedtschenkoi</name>
    <name type="common">Lavender scallops</name>
    <name type="synonym">South American air plant</name>
    <dbReference type="NCBI Taxonomy" id="63787"/>
    <lineage>
        <taxon>Eukaryota</taxon>
        <taxon>Viridiplantae</taxon>
        <taxon>Streptophyta</taxon>
        <taxon>Embryophyta</taxon>
        <taxon>Tracheophyta</taxon>
        <taxon>Spermatophyta</taxon>
        <taxon>Magnoliopsida</taxon>
        <taxon>eudicotyledons</taxon>
        <taxon>Gunneridae</taxon>
        <taxon>Pentapetalae</taxon>
        <taxon>Saxifragales</taxon>
        <taxon>Crassulaceae</taxon>
        <taxon>Kalanchoe</taxon>
    </lineage>
</organism>
<feature type="region of interest" description="Disordered" evidence="1">
    <location>
        <begin position="154"/>
        <end position="200"/>
    </location>
</feature>
<evidence type="ECO:0000256" key="1">
    <source>
        <dbReference type="SAM" id="MobiDB-lite"/>
    </source>
</evidence>
<sequence>MGGCATKPKVDGEKAPAPVTEKEAVGDGDKAAVVATREIVEVGEEKEADSVSRRQSLSNLLNEVADEKDKAKGDDQTTEQSIKQEQTPEKAEQLTELPKKDQPSDLEKLVQTEVETTSDGFRPEIIETESPKLPVPQVVTSEVLKLSEAASHKLEEGLKTEGGALEIPPSSETLKPSEVTVTEDASQVVPKSETSKPIEVTKTEDTAPVVLKSETLKPSEVTKTEDAVPVVSKSETLKPADGTNTVLVAQEIPASEILKPSEAKNESAAVPTHSETEKPVYSESTKANDAPSKTGTSHLEDKKPEVGEGKPTASGSVKV</sequence>
<evidence type="ECO:0000313" key="3">
    <source>
        <dbReference type="Proteomes" id="UP000594263"/>
    </source>
</evidence>
<feature type="region of interest" description="Disordered" evidence="1">
    <location>
        <begin position="43"/>
        <end position="133"/>
    </location>
</feature>
<dbReference type="Gramene" id="Kaladp0095s0116.1.v1.1">
    <property type="protein sequence ID" value="Kaladp0095s0116.1.v1.1"/>
    <property type="gene ID" value="Kaladp0095s0116.v1.1"/>
</dbReference>
<feature type="compositionally biased region" description="Basic and acidic residues" evidence="1">
    <location>
        <begin position="43"/>
        <end position="52"/>
    </location>
</feature>
<feature type="compositionally biased region" description="Polar residues" evidence="1">
    <location>
        <begin position="170"/>
        <end position="185"/>
    </location>
</feature>
<feature type="compositionally biased region" description="Basic and acidic residues" evidence="1">
    <location>
        <begin position="86"/>
        <end position="110"/>
    </location>
</feature>
<feature type="compositionally biased region" description="Basic and acidic residues" evidence="1">
    <location>
        <begin position="8"/>
        <end position="29"/>
    </location>
</feature>
<reference evidence="2" key="1">
    <citation type="submission" date="2021-01" db="UniProtKB">
        <authorList>
            <consortium name="EnsemblPlants"/>
        </authorList>
    </citation>
    <scope>IDENTIFICATION</scope>
</reference>
<name>A0A7N0UZP5_KALFE</name>
<proteinExistence type="predicted"/>
<accession>A0A7N0UZP5</accession>
<dbReference type="Proteomes" id="UP000594263">
    <property type="component" value="Unplaced"/>
</dbReference>
<protein>
    <submittedName>
        <fullName evidence="2">Uncharacterized protein</fullName>
    </submittedName>
</protein>